<dbReference type="InterPro" id="IPR014718">
    <property type="entry name" value="GH-type_carb-bd"/>
</dbReference>
<dbReference type="InterPro" id="IPR035986">
    <property type="entry name" value="PKD_dom_sf"/>
</dbReference>
<accession>A0A542SQU0</accession>
<dbReference type="InterPro" id="IPR008928">
    <property type="entry name" value="6-hairpin_glycosidase_sf"/>
</dbReference>
<dbReference type="InterPro" id="IPR050883">
    <property type="entry name" value="PNGase"/>
</dbReference>
<dbReference type="Gene3D" id="1.20.1610.10">
    <property type="entry name" value="alpha-1,2-mannosidases domains"/>
    <property type="match status" value="1"/>
</dbReference>
<dbReference type="InterPro" id="IPR005887">
    <property type="entry name" value="GH92_a_mannosidase_put"/>
</dbReference>
<dbReference type="PANTHER" id="PTHR12143:SF43">
    <property type="entry name" value="PUTATIVE-RELATED"/>
    <property type="match status" value="1"/>
</dbReference>
<name>A0A542SQU0_9MICO</name>
<dbReference type="GO" id="GO:0030246">
    <property type="term" value="F:carbohydrate binding"/>
    <property type="evidence" value="ECO:0007669"/>
    <property type="project" value="InterPro"/>
</dbReference>
<dbReference type="RefSeq" id="WP_170207937.1">
    <property type="nucleotide sequence ID" value="NZ_BAAATB010000004.1"/>
</dbReference>
<dbReference type="EMBL" id="VFNV01000001">
    <property type="protein sequence ID" value="TQK76980.1"/>
    <property type="molecule type" value="Genomic_DNA"/>
</dbReference>
<proteinExistence type="predicted"/>
<comment type="caution">
    <text evidence="3">The sequence shown here is derived from an EMBL/GenBank/DDBJ whole genome shotgun (WGS) entry which is preliminary data.</text>
</comment>
<reference evidence="3 4" key="1">
    <citation type="submission" date="2019-06" db="EMBL/GenBank/DDBJ databases">
        <title>Sequencing the genomes of 1000 actinobacteria strains.</title>
        <authorList>
            <person name="Klenk H.-P."/>
        </authorList>
    </citation>
    <scope>NUCLEOTIDE SEQUENCE [LARGE SCALE GENOMIC DNA]</scope>
    <source>
        <strain evidence="3 4">DSM 10596</strain>
    </source>
</reference>
<dbReference type="SUPFAM" id="SSF49299">
    <property type="entry name" value="PKD domain"/>
    <property type="match status" value="1"/>
</dbReference>
<dbReference type="SUPFAM" id="SSF48208">
    <property type="entry name" value="Six-hairpin glycosidases"/>
    <property type="match status" value="1"/>
</dbReference>
<organism evidence="3 4">
    <name type="scientific">Rarobacter incanus</name>
    <dbReference type="NCBI Taxonomy" id="153494"/>
    <lineage>
        <taxon>Bacteria</taxon>
        <taxon>Bacillati</taxon>
        <taxon>Actinomycetota</taxon>
        <taxon>Actinomycetes</taxon>
        <taxon>Micrococcales</taxon>
        <taxon>Rarobacteraceae</taxon>
        <taxon>Rarobacter</taxon>
    </lineage>
</organism>
<dbReference type="Gene3D" id="2.70.98.10">
    <property type="match status" value="1"/>
</dbReference>
<dbReference type="Gene3D" id="1.20.1050.60">
    <property type="entry name" value="alpha-1,2-mannosidase"/>
    <property type="match status" value="1"/>
</dbReference>
<dbReference type="Gene3D" id="2.60.120.260">
    <property type="entry name" value="Galactose-binding domain-like"/>
    <property type="match status" value="2"/>
</dbReference>
<dbReference type="PANTHER" id="PTHR12143">
    <property type="entry name" value="PEPTIDE N-GLYCANASE PNGASE -RELATED"/>
    <property type="match status" value="1"/>
</dbReference>
<dbReference type="InterPro" id="IPR000421">
    <property type="entry name" value="FA58C"/>
</dbReference>
<feature type="domain" description="F5/8 type C" evidence="1">
    <location>
        <begin position="38"/>
        <end position="194"/>
    </location>
</feature>
<dbReference type="NCBIfam" id="TIGR01180">
    <property type="entry name" value="aman2_put"/>
    <property type="match status" value="1"/>
</dbReference>
<feature type="domain" description="PKD" evidence="2">
    <location>
        <begin position="1652"/>
        <end position="1689"/>
    </location>
</feature>
<evidence type="ECO:0000259" key="2">
    <source>
        <dbReference type="PROSITE" id="PS50093"/>
    </source>
</evidence>
<evidence type="ECO:0000313" key="4">
    <source>
        <dbReference type="Proteomes" id="UP000316181"/>
    </source>
</evidence>
<evidence type="ECO:0000259" key="1">
    <source>
        <dbReference type="PROSITE" id="PS50022"/>
    </source>
</evidence>
<dbReference type="Pfam" id="PF17678">
    <property type="entry name" value="Glyco_hydro_92N"/>
    <property type="match status" value="1"/>
</dbReference>
<keyword evidence="4" id="KW-1185">Reference proteome</keyword>
<evidence type="ECO:0000313" key="3">
    <source>
        <dbReference type="EMBL" id="TQK76980.1"/>
    </source>
</evidence>
<dbReference type="InterPro" id="IPR008979">
    <property type="entry name" value="Galactose-bd-like_sf"/>
</dbReference>
<protein>
    <submittedName>
        <fullName evidence="3">Putative alpha-1,2-mannosidase</fullName>
    </submittedName>
</protein>
<dbReference type="InterPro" id="IPR000601">
    <property type="entry name" value="PKD_dom"/>
</dbReference>
<dbReference type="GO" id="GO:0005975">
    <property type="term" value="P:carbohydrate metabolic process"/>
    <property type="evidence" value="ECO:0007669"/>
    <property type="project" value="InterPro"/>
</dbReference>
<dbReference type="CDD" id="cd00146">
    <property type="entry name" value="PKD"/>
    <property type="match status" value="1"/>
</dbReference>
<dbReference type="GO" id="GO:0005829">
    <property type="term" value="C:cytosol"/>
    <property type="evidence" value="ECO:0007669"/>
    <property type="project" value="TreeGrafter"/>
</dbReference>
<dbReference type="GO" id="GO:0006516">
    <property type="term" value="P:glycoprotein catabolic process"/>
    <property type="evidence" value="ECO:0007669"/>
    <property type="project" value="TreeGrafter"/>
</dbReference>
<dbReference type="GO" id="GO:0000224">
    <property type="term" value="F:peptide-N4-(N-acetyl-beta-glucosaminyl)asparagine amidase activity"/>
    <property type="evidence" value="ECO:0007669"/>
    <property type="project" value="TreeGrafter"/>
</dbReference>
<dbReference type="InterPro" id="IPR012939">
    <property type="entry name" value="Glyco_hydro_92"/>
</dbReference>
<dbReference type="Gene3D" id="3.30.2080.10">
    <property type="entry name" value="GH92 mannosidase domain"/>
    <property type="match status" value="1"/>
</dbReference>
<gene>
    <name evidence="3" type="ORF">FB389_1685</name>
</gene>
<dbReference type="InterPro" id="IPR013783">
    <property type="entry name" value="Ig-like_fold"/>
</dbReference>
<dbReference type="Proteomes" id="UP000316181">
    <property type="component" value="Unassembled WGS sequence"/>
</dbReference>
<dbReference type="PROSITE" id="PS50093">
    <property type="entry name" value="PKD"/>
    <property type="match status" value="1"/>
</dbReference>
<dbReference type="Pfam" id="PF07971">
    <property type="entry name" value="Glyco_hydro_92"/>
    <property type="match status" value="1"/>
</dbReference>
<dbReference type="Gene3D" id="2.60.40.10">
    <property type="entry name" value="Immunoglobulins"/>
    <property type="match status" value="1"/>
</dbReference>
<dbReference type="SUPFAM" id="SSF49785">
    <property type="entry name" value="Galactose-binding domain-like"/>
    <property type="match status" value="2"/>
</dbReference>
<dbReference type="Pfam" id="PF00754">
    <property type="entry name" value="F5_F8_type_C"/>
    <property type="match status" value="1"/>
</dbReference>
<sequence>MPSAQAVNAETTPFYTSFDEVANPAGLINSTSYSDAGATTQNLSGTNFSMGSLTPQVASVTASAENAPNESAAKLVDGDPLTKWFANTKTPKVDLVVAGPQRVTRYVLTTANDAPDRNPKNWTLRGSNDGSTWTVLDTRTGQLWGNEGASSLHTRHSFAVPADKQGDYSRYRIDVSDNNGAAGTQLAGVELIGTGSSTPNVTPWQTAVDDGPWSSRVAKAKVGFSGTKALRYWGFHTADGAARTTNVLYQDLDLQIGSNTELTYKIFPNLDELELAWPATYVAVDLEYTEAGSSTLKRMSLAGLTDSFGFPATARGQGESKRLLARQWNSVRVDLGALAGATVHKVLLSYDNPNGSAASTPTGWVDDIRIGSGRVIDTSADGLTAYVDTRRGSDSTGDYTRGATFPATAVPNGFNFYTPLTEGSSNVDLYKYQGSNTSANKPRLQGLAISHEPSRWINDRNQMQFMPSVTTDGTPNAGLENRQLTYRHENEIARPDYYSVTFDNGIQAEIAPADHAAILRFTFPASANNRGTIFLDKVSHDAGFTLRSDNTGFDGWMQGGAEGTTRMFVHARFNRATVAQGTAAGDRSGAQYVSFDTSDPGNRVVEMRIATSLMSVSQAWHNYELEVVGKSFSQVRAAAQAAWNQRLGVVELQQATDEQKISMYSSLYRLNLYPNAQHENTGSAAEPVWKYASPVNATTGSPTATETNAKINSGRMYVNNGFWDTYRTAWPLYNLLYPDVAKELIDGFVEQYRAGGWIARWSTPGYKDSMTGTSSDASFADAYIAGAIPASLAEEAYAAGLKNATAVSSANIQADGNYAADQVGRKALNQSIFLGYSPASLDQSVSWGLEGIINDYALGKMAAKLAQDPEVAADRRARYADDAKYLLGRAESYVNLFDASVGDPADANTPLGFFQGRKANGDWLLGPGSYDLSNRTSVYNPEDWDSGTETGHHTYTETNGWNFAFHTPHDVDGLAALYGGQAGLIAKLDTFFATPEKADTRRIHETYEARDVRMGQWGASNQISFHIPWIYSGAGKPSRTQALTRDAVQRLYVGSDIGQGYLGDEDNGAMSAWYVFSALGFYPLAIGSGEYVVGSPLHGKAVIKPLGRNGKVTINAANNSVKNVYVQSATLDGAPLQSASLSVEDAFDGADHTLDFTLGEEPSTWGESTLPAERPTPSIDILDARYASVSATGTEASSLTDNTSSTAAQFSAAGGSVTGASKVGPVTVDEYTLTNGAGSAGGDPRDWRLEASNDGANWTTVDQRNGETFPWRTQTRPFTVASPGSYSRYRLVVTQTGGGNLALSEIEFLVVTGGASTSELAIHASGTVDVRTGAAFTGTLATITTNGEAPAVTVDAGNGPQTATVTSNPFGGHVVSANLVFDTPGLHTVTIAASQGGQHKSVTVPVNVYVDNRTATQVASAANVACFSELGVGGSCDGEGYAYDRAKVRSAGVDFGSEQTVQLGGRTFRYTLADVPAGQKDTLTGRGQVIPVQPHPGSERISFLGMANQGQRTVRVWLGYSDNTEQPVDVSFGDWVDKANNPIAGNTQVFNAPGRLKDAGQESPAKNLAVFATDPVILQPGKNLTQIRLEDQGTDIPAGKAHIVAFAFDGSAVSPLSAVPGGQLPAATAGKQVTAHLATASGGRGDYRAYVNWGDGTTLDEVATQDGALSGSHTYVAAGTYQVHVTVTDGELSKVVGGTIVVAAAPTDPGGPGGGGPKPTDPVVVKVSAPVLSKTSQAYDSVAKRRASISATVSGVTTGVVAFRAGGTLLGTAKLVRQGSIYRASLPIPARLPVGTYRGLTATLTSGGKSAQSQSAGVSLRVVKATTKSVKVSGKKFPARTRPKVTIRVATLSNGRPAVGSLRIRVGKKVVKIAKLTAKRKGKIVVKLPKRYSSAIKVKVRFVPTSAKTAQAKWSKLVSLKLR</sequence>
<dbReference type="PROSITE" id="PS50022">
    <property type="entry name" value="FA58C_3"/>
    <property type="match status" value="1"/>
</dbReference>
<dbReference type="InterPro" id="IPR041371">
    <property type="entry name" value="GH92_N"/>
</dbReference>